<keyword evidence="2 4" id="KW-0808">Transferase</keyword>
<feature type="compositionally biased region" description="Basic and acidic residues" evidence="3">
    <location>
        <begin position="391"/>
        <end position="401"/>
    </location>
</feature>
<dbReference type="EMBL" id="CT573213">
    <property type="protein sequence ID" value="CAJ63317.1"/>
    <property type="molecule type" value="Genomic_DNA"/>
</dbReference>
<dbReference type="PANTHER" id="PTHR48228">
    <property type="entry name" value="SUCCINYL-COA--D-CITRAMALATE COA-TRANSFERASE"/>
    <property type="match status" value="1"/>
</dbReference>
<dbReference type="Gene3D" id="3.40.50.10540">
    <property type="entry name" value="Crotonobetainyl-coa:carnitine coa-transferase, domain 1"/>
    <property type="match status" value="2"/>
</dbReference>
<keyword evidence="5" id="KW-1185">Reference proteome</keyword>
<dbReference type="Gene3D" id="3.30.1540.10">
    <property type="entry name" value="formyl-coa transferase, domain 3"/>
    <property type="match status" value="1"/>
</dbReference>
<evidence type="ECO:0000256" key="3">
    <source>
        <dbReference type="SAM" id="MobiDB-lite"/>
    </source>
</evidence>
<dbReference type="InterPro" id="IPR050509">
    <property type="entry name" value="CoA-transferase_III"/>
</dbReference>
<dbReference type="PANTHER" id="PTHR48228:SF6">
    <property type="entry name" value="L-CARNITINE COA-TRANSFERASE"/>
    <property type="match status" value="1"/>
</dbReference>
<dbReference type="InterPro" id="IPR023606">
    <property type="entry name" value="CoA-Trfase_III_dom_1_sf"/>
</dbReference>
<dbReference type="GO" id="GO:0016740">
    <property type="term" value="F:transferase activity"/>
    <property type="evidence" value="ECO:0007669"/>
    <property type="project" value="UniProtKB-KW"/>
</dbReference>
<feature type="region of interest" description="Disordered" evidence="3">
    <location>
        <begin position="353"/>
        <end position="409"/>
    </location>
</feature>
<comment type="similarity">
    <text evidence="1">Belongs to the CoA-transferase III family.</text>
</comment>
<dbReference type="HOGENOM" id="CLU_010587_2_1_11"/>
<dbReference type="SUPFAM" id="SSF89796">
    <property type="entry name" value="CoA-transferase family III (CaiB/BaiF)"/>
    <property type="match status" value="2"/>
</dbReference>
<organism evidence="4 5">
    <name type="scientific">Frankia alni (strain DSM 45986 / CECT 9034 / ACN14a)</name>
    <dbReference type="NCBI Taxonomy" id="326424"/>
    <lineage>
        <taxon>Bacteria</taxon>
        <taxon>Bacillati</taxon>
        <taxon>Actinomycetota</taxon>
        <taxon>Actinomycetes</taxon>
        <taxon>Frankiales</taxon>
        <taxon>Frankiaceae</taxon>
        <taxon>Frankia</taxon>
    </lineage>
</organism>
<name>Q0RGR9_FRAAA</name>
<dbReference type="InterPro" id="IPR044855">
    <property type="entry name" value="CoA-Trfase_III_dom3_sf"/>
</dbReference>
<accession>Q0RGR9</accession>
<reference evidence="4 5" key="1">
    <citation type="journal article" date="2007" name="Genome Res.">
        <title>Genome characteristics of facultatively symbiotic Frankia sp. strains reflect host range and host plant biogeography.</title>
        <authorList>
            <person name="Normand P."/>
            <person name="Lapierre P."/>
            <person name="Tisa L.S."/>
            <person name="Gogarten J.P."/>
            <person name="Alloisio N."/>
            <person name="Bagnarol E."/>
            <person name="Bassi C.A."/>
            <person name="Berry A.M."/>
            <person name="Bickhart D.M."/>
            <person name="Choisne N."/>
            <person name="Couloux A."/>
            <person name="Cournoyer B."/>
            <person name="Cruveiller S."/>
            <person name="Daubin V."/>
            <person name="Demange N."/>
            <person name="Francino M.P."/>
            <person name="Goltsman E."/>
            <person name="Huang Y."/>
            <person name="Kopp O.R."/>
            <person name="Labarre L."/>
            <person name="Lapidus A."/>
            <person name="Lavire C."/>
            <person name="Marechal J."/>
            <person name="Martinez M."/>
            <person name="Mastronunzio J.E."/>
            <person name="Mullin B.C."/>
            <person name="Niemann J."/>
            <person name="Pujic P."/>
            <person name="Rawnsley T."/>
            <person name="Rouy Z."/>
            <person name="Schenowitz C."/>
            <person name="Sellstedt A."/>
            <person name="Tavares F."/>
            <person name="Tomkins J.P."/>
            <person name="Vallenet D."/>
            <person name="Valverde C."/>
            <person name="Wall L.G."/>
            <person name="Wang Y."/>
            <person name="Medigue C."/>
            <person name="Benson D.R."/>
        </authorList>
    </citation>
    <scope>NUCLEOTIDE SEQUENCE [LARGE SCALE GENOMIC DNA]</scope>
    <source>
        <strain evidence="5">DSM 45986 / CECT 9034 / ACN14a</strain>
    </source>
</reference>
<dbReference type="KEGG" id="fal:FRAAL4675"/>
<dbReference type="InterPro" id="IPR003673">
    <property type="entry name" value="CoA-Trfase_fam_III"/>
</dbReference>
<protein>
    <submittedName>
        <fullName evidence="4">Acyl-CoA transferases/carnitine dehydratase</fullName>
    </submittedName>
</protein>
<dbReference type="Pfam" id="PF02515">
    <property type="entry name" value="CoA_transf_3"/>
    <property type="match status" value="2"/>
</dbReference>
<dbReference type="STRING" id="326424.FRAAL4675"/>
<dbReference type="AlphaFoldDB" id="Q0RGR9"/>
<evidence type="ECO:0000313" key="4">
    <source>
        <dbReference type="EMBL" id="CAJ63317.1"/>
    </source>
</evidence>
<dbReference type="eggNOG" id="COG1804">
    <property type="taxonomic scope" value="Bacteria"/>
</dbReference>
<gene>
    <name evidence="4" type="ordered locus">FRAAL4675</name>
</gene>
<sequence length="790" mass="83758">MTPASEKSPRKRGARMPEALLDGIRVVDLSTGVAGPTVTMLMAEAGAEVVLVEPPGGHPDRALPGFRTWARSKQSLVLDVDSPEGRLRLDELLRGADVLVHSYGPTTAARLGLDDATVGSRYPALVVSSVLAWPANHVDADRPVDDLLALARLGILDEQQGHRPGPVHVRFPLGSWGAMWLCATGIAARLVARGRTGRGGPVHTSLVQGALAPMMMHWHRAEAPSALLAAGMPKDGAVTPLFECADGEWIHVMPPCPDDLPLTKRVFDEMGADAVAEANRRHAGGIMARAFPNWGANVEAFRRRPAAEWLAELWSNDRPAQPVLPLGAVLDDEQAKVNRYVTQLDDPEAGRITVPGHPVTLDPPATVRNPAPRLGEHQDVAARHWTPRSTATDRDRGHGDADSAAGGPVESLRFPLQGLRVLDFGAFLAGPFAPMLFADLGADVVKVEPVAGEPGRWGDWPFVGCQRGKRAVALDLKSEAARPAVEALLRWADVVHHNLRVPAARRLGLDEQAVRAVNPDVVFCHTSSYGPDGARANWPGYDQLFQSSLGWEQMGGGEGNPPMWHRFGFMDHQCALSSAAATLWAVLARDRTGRASSVAASLLGAGVLTTSETYLQPDGALAPVPMLDQAQLTTTPGRRLLACAQGWVAMAATADSDVAAACRALGCGSAAQLAAAAAVRPAGEVLDLLAGAGVAAEEVRLDQRDAFFDSADNDAAGLIARYRHHDWGGFEQPGALWDLGDLTTQLHLAPPVLGEHTIEVLTEVGIARETIDELIAAGAATAVPPPGLRA</sequence>
<dbReference type="Proteomes" id="UP000000657">
    <property type="component" value="Chromosome"/>
</dbReference>
<evidence type="ECO:0000313" key="5">
    <source>
        <dbReference type="Proteomes" id="UP000000657"/>
    </source>
</evidence>
<evidence type="ECO:0000256" key="1">
    <source>
        <dbReference type="ARBA" id="ARBA00008383"/>
    </source>
</evidence>
<evidence type="ECO:0000256" key="2">
    <source>
        <dbReference type="ARBA" id="ARBA00022679"/>
    </source>
</evidence>
<proteinExistence type="inferred from homology"/>